<dbReference type="AlphaFoldDB" id="A0AA88HQI5"/>
<feature type="chain" id="PRO_5041724078" description="J domain-containing protein" evidence="3">
    <location>
        <begin position="26"/>
        <end position="362"/>
    </location>
</feature>
<keyword evidence="6" id="KW-1185">Reference proteome</keyword>
<protein>
    <recommendedName>
        <fullName evidence="4">J domain-containing protein</fullName>
    </recommendedName>
</protein>
<dbReference type="SUPFAM" id="SSF46565">
    <property type="entry name" value="Chaperone J-domain"/>
    <property type="match status" value="1"/>
</dbReference>
<dbReference type="Proteomes" id="UP001187531">
    <property type="component" value="Unassembled WGS sequence"/>
</dbReference>
<dbReference type="CDD" id="cd10747">
    <property type="entry name" value="DnaJ_C"/>
    <property type="match status" value="1"/>
</dbReference>
<dbReference type="PROSITE" id="PS00636">
    <property type="entry name" value="DNAJ_1"/>
    <property type="match status" value="1"/>
</dbReference>
<dbReference type="FunFam" id="1.10.287.110:FF:000040">
    <property type="entry name" value="dnaJ homolog subfamily B member 11"/>
    <property type="match status" value="1"/>
</dbReference>
<organism evidence="5 6">
    <name type="scientific">Artemia franciscana</name>
    <name type="common">Brine shrimp</name>
    <name type="synonym">Artemia sanfranciscana</name>
    <dbReference type="NCBI Taxonomy" id="6661"/>
    <lineage>
        <taxon>Eukaryota</taxon>
        <taxon>Metazoa</taxon>
        <taxon>Ecdysozoa</taxon>
        <taxon>Arthropoda</taxon>
        <taxon>Crustacea</taxon>
        <taxon>Branchiopoda</taxon>
        <taxon>Anostraca</taxon>
        <taxon>Artemiidae</taxon>
        <taxon>Artemia</taxon>
    </lineage>
</organism>
<keyword evidence="2" id="KW-0325">Glycoprotein</keyword>
<dbReference type="FunFam" id="2.60.260.20:FF:000013">
    <property type="entry name" value="DnaJ subfamily B member 11"/>
    <property type="match status" value="1"/>
</dbReference>
<evidence type="ECO:0000313" key="6">
    <source>
        <dbReference type="Proteomes" id="UP001187531"/>
    </source>
</evidence>
<dbReference type="Pfam" id="PF01556">
    <property type="entry name" value="DnaJ_C"/>
    <property type="match status" value="1"/>
</dbReference>
<evidence type="ECO:0000313" key="5">
    <source>
        <dbReference type="EMBL" id="KAK2709027.1"/>
    </source>
</evidence>
<evidence type="ECO:0000256" key="2">
    <source>
        <dbReference type="ARBA" id="ARBA00023180"/>
    </source>
</evidence>
<keyword evidence="1 3" id="KW-0732">Signal</keyword>
<gene>
    <name evidence="5" type="ORF">QYM36_014602</name>
</gene>
<feature type="domain" description="J" evidence="4">
    <location>
        <begin position="27"/>
        <end position="92"/>
    </location>
</feature>
<dbReference type="SMART" id="SM00271">
    <property type="entry name" value="DnaJ"/>
    <property type="match status" value="1"/>
</dbReference>
<accession>A0AA88HQI5</accession>
<evidence type="ECO:0000256" key="1">
    <source>
        <dbReference type="ARBA" id="ARBA00022729"/>
    </source>
</evidence>
<dbReference type="PANTHER" id="PTHR44298:SF1">
    <property type="entry name" value="DNAJ HOMOLOG SUBFAMILY B MEMBER 11"/>
    <property type="match status" value="1"/>
</dbReference>
<dbReference type="SUPFAM" id="SSF49493">
    <property type="entry name" value="HSP40/DnaJ peptide-binding domain"/>
    <property type="match status" value="2"/>
</dbReference>
<dbReference type="InterPro" id="IPR018253">
    <property type="entry name" value="DnaJ_domain_CS"/>
</dbReference>
<dbReference type="Pfam" id="PF00226">
    <property type="entry name" value="DnaJ"/>
    <property type="match status" value="1"/>
</dbReference>
<dbReference type="PANTHER" id="PTHR44298">
    <property type="entry name" value="DNAJ HOMOLOG SUBFAMILY B MEMBER 11"/>
    <property type="match status" value="1"/>
</dbReference>
<dbReference type="GO" id="GO:0051082">
    <property type="term" value="F:unfolded protein binding"/>
    <property type="evidence" value="ECO:0007669"/>
    <property type="project" value="InterPro"/>
</dbReference>
<dbReference type="CDD" id="cd06257">
    <property type="entry name" value="DnaJ"/>
    <property type="match status" value="1"/>
</dbReference>
<dbReference type="Gene3D" id="1.10.287.110">
    <property type="entry name" value="DnaJ domain"/>
    <property type="match status" value="1"/>
</dbReference>
<sequence>MKILANTSFIFLFILSHFVLDVVCSRDFYKILGVSRSASTNQVKKAYRKLAKELHPDKNTDDPNAQEKFQDLGAAYEVLADPDKRALYDKCGEECVKREGGHSDSGFDVFNSFFGDFGFSFGNGGNGGEREVAKGADIVMELSVTLEELYSGNFVEITHNKPVAKPAKGTRKCNCRQEMVTRQLGPGRFQMMQQQVCDECPNVKFVSEERVLEVEIESGMRDGQEQRFVGEGEPHIDGEPGDLRLVISTTPHPRFERRGDDLYTNVTVSLTDALIGFEMDIPHLDGHKVRIVRDKITFPGARIRKKGEGMPNYENNNLFGNLIVTLDVEFPKDGLSQENKERIKEILNQEPVTKVYNGLRGY</sequence>
<dbReference type="GO" id="GO:0006457">
    <property type="term" value="P:protein folding"/>
    <property type="evidence" value="ECO:0007669"/>
    <property type="project" value="InterPro"/>
</dbReference>
<dbReference type="GO" id="GO:0005783">
    <property type="term" value="C:endoplasmic reticulum"/>
    <property type="evidence" value="ECO:0007669"/>
    <property type="project" value="TreeGrafter"/>
</dbReference>
<dbReference type="PRINTS" id="PR00625">
    <property type="entry name" value="JDOMAIN"/>
</dbReference>
<evidence type="ECO:0000259" key="4">
    <source>
        <dbReference type="PROSITE" id="PS50076"/>
    </source>
</evidence>
<dbReference type="InterPro" id="IPR036869">
    <property type="entry name" value="J_dom_sf"/>
</dbReference>
<feature type="signal peptide" evidence="3">
    <location>
        <begin position="1"/>
        <end position="25"/>
    </location>
</feature>
<comment type="caution">
    <text evidence="5">The sequence shown here is derived from an EMBL/GenBank/DDBJ whole genome shotgun (WGS) entry which is preliminary data.</text>
</comment>
<dbReference type="InterPro" id="IPR051736">
    <property type="entry name" value="DnaJ-B11-like"/>
</dbReference>
<evidence type="ECO:0000256" key="3">
    <source>
        <dbReference type="SAM" id="SignalP"/>
    </source>
</evidence>
<proteinExistence type="predicted"/>
<dbReference type="GO" id="GO:0051787">
    <property type="term" value="F:misfolded protein binding"/>
    <property type="evidence" value="ECO:0007669"/>
    <property type="project" value="TreeGrafter"/>
</dbReference>
<dbReference type="InterPro" id="IPR002939">
    <property type="entry name" value="DnaJ_C"/>
</dbReference>
<dbReference type="Gene3D" id="2.60.260.20">
    <property type="entry name" value="Urease metallochaperone UreE, N-terminal domain"/>
    <property type="match status" value="2"/>
</dbReference>
<reference evidence="5" key="1">
    <citation type="submission" date="2023-07" db="EMBL/GenBank/DDBJ databases">
        <title>Chromosome-level genome assembly of Artemia franciscana.</title>
        <authorList>
            <person name="Jo E."/>
        </authorList>
    </citation>
    <scope>NUCLEOTIDE SEQUENCE</scope>
    <source>
        <tissue evidence="5">Whole body</tissue>
    </source>
</reference>
<dbReference type="EMBL" id="JAVRJZ010000018">
    <property type="protein sequence ID" value="KAK2709027.1"/>
    <property type="molecule type" value="Genomic_DNA"/>
</dbReference>
<dbReference type="InterPro" id="IPR008971">
    <property type="entry name" value="HSP40/DnaJ_pept-bd"/>
</dbReference>
<dbReference type="PROSITE" id="PS50076">
    <property type="entry name" value="DNAJ_2"/>
    <property type="match status" value="1"/>
</dbReference>
<dbReference type="InterPro" id="IPR001623">
    <property type="entry name" value="DnaJ_domain"/>
</dbReference>
<name>A0AA88HQI5_ARTSF</name>